<dbReference type="PANTHER" id="PTHR35174">
    <property type="entry name" value="BLL7171 PROTEIN-RELATED"/>
    <property type="match status" value="1"/>
</dbReference>
<dbReference type="SUPFAM" id="SSF54909">
    <property type="entry name" value="Dimeric alpha+beta barrel"/>
    <property type="match status" value="1"/>
</dbReference>
<sequence>MKYMLLIWNRPGFTDEISDAERTTLFAEVDEILAELTERGELVGGAALADPATARTTRHVDGRTTLTDGPFVESKEQFAGYVSIDVEDLARAEEIAARWPDTRFGGAIEVRALMEDSGAEM</sequence>
<dbReference type="InterPro" id="IPR011008">
    <property type="entry name" value="Dimeric_a/b-barrel"/>
</dbReference>
<dbReference type="AlphaFoldDB" id="A0A402DMP2"/>
<evidence type="ECO:0000313" key="4">
    <source>
        <dbReference type="Proteomes" id="UP000289954"/>
    </source>
</evidence>
<reference evidence="3 4" key="1">
    <citation type="submission" date="2019-01" db="EMBL/GenBank/DDBJ databases">
        <title>Draft genome sequence of Cellulomonas takizawaensis strain TKZ-21.</title>
        <authorList>
            <person name="Yamamura H."/>
            <person name="Hayashi T."/>
            <person name="Hamada M."/>
            <person name="Serisawa Y."/>
            <person name="Matsuyama K."/>
            <person name="Nakagawa Y."/>
            <person name="Otoguro M."/>
            <person name="Yanagida F."/>
            <person name="Hayakawa M."/>
        </authorList>
    </citation>
    <scope>NUCLEOTIDE SEQUENCE [LARGE SCALE GENOMIC DNA]</scope>
    <source>
        <strain evidence="3 4">NBRC12680</strain>
    </source>
</reference>
<proteinExistence type="inferred from homology"/>
<evidence type="ECO:0000259" key="2">
    <source>
        <dbReference type="Pfam" id="PF03795"/>
    </source>
</evidence>
<feature type="domain" description="YCII-related" evidence="2">
    <location>
        <begin position="1"/>
        <end position="114"/>
    </location>
</feature>
<organism evidence="3 4">
    <name type="scientific">Cellulomonas biazotea</name>
    <dbReference type="NCBI Taxonomy" id="1709"/>
    <lineage>
        <taxon>Bacteria</taxon>
        <taxon>Bacillati</taxon>
        <taxon>Actinomycetota</taxon>
        <taxon>Actinomycetes</taxon>
        <taxon>Micrococcales</taxon>
        <taxon>Cellulomonadaceae</taxon>
        <taxon>Cellulomonas</taxon>
    </lineage>
</organism>
<evidence type="ECO:0000256" key="1">
    <source>
        <dbReference type="ARBA" id="ARBA00007689"/>
    </source>
</evidence>
<evidence type="ECO:0000313" key="3">
    <source>
        <dbReference type="EMBL" id="GCE75394.1"/>
    </source>
</evidence>
<gene>
    <name evidence="3" type="ORF">CBZ_04500</name>
</gene>
<dbReference type="Pfam" id="PF03795">
    <property type="entry name" value="YCII"/>
    <property type="match status" value="1"/>
</dbReference>
<dbReference type="Gene3D" id="3.30.70.1060">
    <property type="entry name" value="Dimeric alpha+beta barrel"/>
    <property type="match status" value="1"/>
</dbReference>
<dbReference type="OrthoDB" id="668782at2"/>
<keyword evidence="4" id="KW-1185">Reference proteome</keyword>
<dbReference type="PANTHER" id="PTHR35174:SF3">
    <property type="entry name" value="BLL7171 PROTEIN"/>
    <property type="match status" value="1"/>
</dbReference>
<comment type="caution">
    <text evidence="3">The sequence shown here is derived from an EMBL/GenBank/DDBJ whole genome shotgun (WGS) entry which is preliminary data.</text>
</comment>
<dbReference type="Proteomes" id="UP000289954">
    <property type="component" value="Unassembled WGS sequence"/>
</dbReference>
<dbReference type="EMBL" id="BIMR01000022">
    <property type="protein sequence ID" value="GCE75394.1"/>
    <property type="molecule type" value="Genomic_DNA"/>
</dbReference>
<name>A0A402DMP2_9CELL</name>
<protein>
    <recommendedName>
        <fullName evidence="2">YCII-related domain-containing protein</fullName>
    </recommendedName>
</protein>
<accession>A0A402DMP2</accession>
<dbReference type="InterPro" id="IPR005545">
    <property type="entry name" value="YCII"/>
</dbReference>
<dbReference type="RefSeq" id="WP_130779999.1">
    <property type="nucleotide sequence ID" value="NZ_BIMR01000022.1"/>
</dbReference>
<comment type="similarity">
    <text evidence="1">Belongs to the YciI family.</text>
</comment>